<evidence type="ECO:0000256" key="1">
    <source>
        <dbReference type="SAM" id="Phobius"/>
    </source>
</evidence>
<feature type="domain" description="Nucleoside transporter/FeoB GTPase Gate" evidence="2">
    <location>
        <begin position="276"/>
        <end position="382"/>
    </location>
</feature>
<keyword evidence="1" id="KW-1133">Transmembrane helix</keyword>
<feature type="transmembrane region" description="Helical" evidence="1">
    <location>
        <begin position="204"/>
        <end position="222"/>
    </location>
</feature>
<evidence type="ECO:0000313" key="3">
    <source>
        <dbReference type="EMBL" id="MBS2099600.1"/>
    </source>
</evidence>
<dbReference type="EMBL" id="JAGUCO010000012">
    <property type="protein sequence ID" value="MBS2099600.1"/>
    <property type="molecule type" value="Genomic_DNA"/>
</dbReference>
<gene>
    <name evidence="3" type="ORF">KEM10_14995</name>
</gene>
<feature type="transmembrane region" description="Helical" evidence="1">
    <location>
        <begin position="275"/>
        <end position="293"/>
    </location>
</feature>
<reference evidence="3 4" key="1">
    <citation type="journal article" date="2015" name="Int. J. Syst. Evol. Microbiol.">
        <title>Carboxylicivirga linearis sp. nov., isolated from a sea cucumber culture pond.</title>
        <authorList>
            <person name="Wang F.Q."/>
            <person name="Zhou Y.X."/>
            <person name="Lin X.Z."/>
            <person name="Chen G.J."/>
            <person name="Du Z.J."/>
        </authorList>
    </citation>
    <scope>NUCLEOTIDE SEQUENCE [LARGE SCALE GENOMIC DNA]</scope>
    <source>
        <strain evidence="3 4">FB218</strain>
    </source>
</reference>
<feature type="transmembrane region" description="Helical" evidence="1">
    <location>
        <begin position="44"/>
        <end position="62"/>
    </location>
</feature>
<organism evidence="3 4">
    <name type="scientific">Carboxylicivirga linearis</name>
    <dbReference type="NCBI Taxonomy" id="1628157"/>
    <lineage>
        <taxon>Bacteria</taxon>
        <taxon>Pseudomonadati</taxon>
        <taxon>Bacteroidota</taxon>
        <taxon>Bacteroidia</taxon>
        <taxon>Marinilabiliales</taxon>
        <taxon>Marinilabiliaceae</taxon>
        <taxon>Carboxylicivirga</taxon>
    </lineage>
</organism>
<comment type="caution">
    <text evidence="3">The sequence shown here is derived from an EMBL/GenBank/DDBJ whole genome shotgun (WGS) entry which is preliminary data.</text>
</comment>
<feature type="transmembrane region" description="Helical" evidence="1">
    <location>
        <begin position="387"/>
        <end position="411"/>
    </location>
</feature>
<keyword evidence="1" id="KW-0472">Membrane</keyword>
<dbReference type="RefSeq" id="WP_212216841.1">
    <property type="nucleotide sequence ID" value="NZ_JAGUCO010000012.1"/>
</dbReference>
<feature type="transmembrane region" description="Helical" evidence="1">
    <location>
        <begin position="141"/>
        <end position="161"/>
    </location>
</feature>
<dbReference type="PIRSF" id="PIRSF036542">
    <property type="entry name" value="SpmA_SpmB"/>
    <property type="match status" value="1"/>
</dbReference>
<evidence type="ECO:0000313" key="4">
    <source>
        <dbReference type="Proteomes" id="UP000708576"/>
    </source>
</evidence>
<feature type="transmembrane region" description="Helical" evidence="1">
    <location>
        <begin position="5"/>
        <end position="24"/>
    </location>
</feature>
<keyword evidence="1" id="KW-0812">Transmembrane</keyword>
<dbReference type="InterPro" id="IPR011642">
    <property type="entry name" value="Gate_dom"/>
</dbReference>
<dbReference type="PANTHER" id="PTHR35793">
    <property type="entry name" value="INNER MEMBRANE PROTEIN YJIG"/>
    <property type="match status" value="1"/>
</dbReference>
<sequence length="412" mass="44421">MALNYLWIAFFLIAFVVGLVRLIVFGDLEVFPDMMNATFDSAKTGFNISLGLTGALTLWMGLMKVGEKGGMVQLMSRAIGPFFSRLFPELPKNHPAYGSMMMNIAANMLGLDNAATPVGLKAMKELQESNPNKDTASNAQIMFLVLNTSGLTIIPISVMAIRATEGAVNPSDIFLPILLATFFSTLVGIVSVSIVQKINLFDRVILAYLGGFTALIGGFIWYLSTLSREMVNTISLLGANLLLFSIIIAFIVMALRKKENVYDAFIEGAKEGFGIAIKIIPFLVAILVAIAVFRESGTMDFIVDGIRNVVAFFGFDTRFVDALPTAFMKPLSGGAARGMMVEILSNSNFGVDSFVGKVASTIQGSTDTTFYVLAVYFGSVGVKRTRHAVGCGLIADLAGIIASIWLAYLFFG</sequence>
<evidence type="ECO:0000259" key="2">
    <source>
        <dbReference type="Pfam" id="PF07670"/>
    </source>
</evidence>
<dbReference type="PANTHER" id="PTHR35793:SF2">
    <property type="entry name" value="INNER MEMBRANE PROTEIN YJIG"/>
    <property type="match status" value="1"/>
</dbReference>
<keyword evidence="4" id="KW-1185">Reference proteome</keyword>
<feature type="transmembrane region" description="Helical" evidence="1">
    <location>
        <begin position="234"/>
        <end position="255"/>
    </location>
</feature>
<dbReference type="Pfam" id="PF07670">
    <property type="entry name" value="Gate"/>
    <property type="match status" value="2"/>
</dbReference>
<accession>A0ABS5JXF1</accession>
<proteinExistence type="predicted"/>
<dbReference type="Proteomes" id="UP000708576">
    <property type="component" value="Unassembled WGS sequence"/>
</dbReference>
<feature type="transmembrane region" description="Helical" evidence="1">
    <location>
        <begin position="173"/>
        <end position="192"/>
    </location>
</feature>
<dbReference type="InterPro" id="IPR052549">
    <property type="entry name" value="SpmB"/>
</dbReference>
<name>A0ABS5JXF1_9BACT</name>
<feature type="domain" description="Nucleoside transporter/FeoB GTPase Gate" evidence="2">
    <location>
        <begin position="52"/>
        <end position="161"/>
    </location>
</feature>
<dbReference type="InterPro" id="IPR011415">
    <property type="entry name" value="SpmA_SpmB"/>
</dbReference>
<protein>
    <submittedName>
        <fullName evidence="3">Spore maturation protein</fullName>
    </submittedName>
</protein>